<reference evidence="12" key="1">
    <citation type="submission" date="2019-06" db="EMBL/GenBank/DDBJ databases">
        <authorList>
            <person name="Murdoch R.W."/>
            <person name="Fathepure B."/>
        </authorList>
    </citation>
    <scope>NUCLEOTIDE SEQUENCE</scope>
</reference>
<comment type="catalytic activity">
    <reaction evidence="9">
        <text>L-threonate + NAD(+) = 2-dehydro-L-erythronate + NADH + H(+)</text>
        <dbReference type="Rhea" id="RHEA:52548"/>
        <dbReference type="ChEBI" id="CHEBI:15378"/>
        <dbReference type="ChEBI" id="CHEBI:57540"/>
        <dbReference type="ChEBI" id="CHEBI:57561"/>
        <dbReference type="ChEBI" id="CHEBI:57945"/>
        <dbReference type="ChEBI" id="CHEBI:136669"/>
        <dbReference type="EC" id="1.1.1.411"/>
    </reaction>
</comment>
<comment type="function">
    <text evidence="5">Catalyzes oxidation of L-threonate to 2-oxo-tetronate. Can use either NAD(+) or NADP(+) as cosubstrate, with a preference for NAD(+).</text>
</comment>
<dbReference type="GO" id="GO:0050661">
    <property type="term" value="F:NADP binding"/>
    <property type="evidence" value="ECO:0007669"/>
    <property type="project" value="InterPro"/>
</dbReference>
<dbReference type="SUPFAM" id="SSF48179">
    <property type="entry name" value="6-phosphogluconate dehydrogenase C-terminal domain-like"/>
    <property type="match status" value="1"/>
</dbReference>
<dbReference type="PANTHER" id="PTHR43060">
    <property type="entry name" value="3-HYDROXYISOBUTYRATE DEHYDROGENASE-LIKE 1, MITOCHONDRIAL-RELATED"/>
    <property type="match status" value="1"/>
</dbReference>
<evidence type="ECO:0000256" key="2">
    <source>
        <dbReference type="ARBA" id="ARBA00023002"/>
    </source>
</evidence>
<organism evidence="12">
    <name type="scientific">uncultured organism</name>
    <dbReference type="NCBI Taxonomy" id="155900"/>
    <lineage>
        <taxon>unclassified sequences</taxon>
        <taxon>environmental samples</taxon>
    </lineage>
</organism>
<dbReference type="InterPro" id="IPR013328">
    <property type="entry name" value="6PGD_dom2"/>
</dbReference>
<dbReference type="PANTHER" id="PTHR43060:SF17">
    <property type="entry name" value="L-THREONATE DEHYDROGENASE"/>
    <property type="match status" value="1"/>
</dbReference>
<keyword evidence="1" id="KW-0521">NADP</keyword>
<dbReference type="AlphaFoldDB" id="A0A5B8RFH4"/>
<dbReference type="InterPro" id="IPR006115">
    <property type="entry name" value="6PGDH_NADP-bd"/>
</dbReference>
<keyword evidence="4" id="KW-0119">Carbohydrate metabolism</keyword>
<dbReference type="InterPro" id="IPR029154">
    <property type="entry name" value="HIBADH-like_NADP-bd"/>
</dbReference>
<evidence type="ECO:0000256" key="9">
    <source>
        <dbReference type="ARBA" id="ARBA00047312"/>
    </source>
</evidence>
<dbReference type="InterPro" id="IPR036291">
    <property type="entry name" value="NAD(P)-bd_dom_sf"/>
</dbReference>
<dbReference type="InterPro" id="IPR015815">
    <property type="entry name" value="HIBADH-related"/>
</dbReference>
<gene>
    <name evidence="12" type="primary">ltnD</name>
    <name evidence="12" type="ORF">KBTEX_02624</name>
</gene>
<dbReference type="Pfam" id="PF14833">
    <property type="entry name" value="NAD_binding_11"/>
    <property type="match status" value="1"/>
</dbReference>
<dbReference type="GO" id="GO:0016616">
    <property type="term" value="F:oxidoreductase activity, acting on the CH-OH group of donors, NAD or NADP as acceptor"/>
    <property type="evidence" value="ECO:0007669"/>
    <property type="project" value="InterPro"/>
</dbReference>
<evidence type="ECO:0000256" key="8">
    <source>
        <dbReference type="ARBA" id="ARBA00039407"/>
    </source>
</evidence>
<comment type="similarity">
    <text evidence="6">Belongs to the HIBADH-related family. L-threonate dehydrogenase subfamily.</text>
</comment>
<dbReference type="NCBIfam" id="NF043037">
    <property type="entry name" value="ThreonDh"/>
    <property type="match status" value="1"/>
</dbReference>
<dbReference type="Pfam" id="PF03446">
    <property type="entry name" value="NAD_binding_2"/>
    <property type="match status" value="1"/>
</dbReference>
<dbReference type="Gene3D" id="3.40.50.720">
    <property type="entry name" value="NAD(P)-binding Rossmann-like Domain"/>
    <property type="match status" value="1"/>
</dbReference>
<evidence type="ECO:0000256" key="3">
    <source>
        <dbReference type="ARBA" id="ARBA00023027"/>
    </source>
</evidence>
<evidence type="ECO:0000256" key="6">
    <source>
        <dbReference type="ARBA" id="ARBA00037979"/>
    </source>
</evidence>
<dbReference type="GO" id="GO:0051287">
    <property type="term" value="F:NAD binding"/>
    <property type="evidence" value="ECO:0007669"/>
    <property type="project" value="InterPro"/>
</dbReference>
<evidence type="ECO:0000259" key="11">
    <source>
        <dbReference type="Pfam" id="PF14833"/>
    </source>
</evidence>
<sequence length="307" mass="31413">MPGVQGAEPVGVVGLGSMGLGMALALRDAGHEVIGHDPHPEACGCLADAGGRIADTPADLARQARLVVCVVATAQQVESVLFGEEGVAGVIGDDALFIQCATVPPSYIRELGTRLAGVGVTLLDAPISGGSVKAREGRLSVMASGAPAAFERGEPVLNALAETVHRLGDEVGAGSSVKLVNQLLAGVHIAAAAEAVALGLRMGLDPEVLYEVITHSAGNSWMFENRVPHILKGDYSPRSAVNIILKDLGIVSDTARECTFPAPMASAALQQFAWTSAAGLGGHDDASVIRYFERVAGVALPTAANDD</sequence>
<evidence type="ECO:0000256" key="4">
    <source>
        <dbReference type="ARBA" id="ARBA00023277"/>
    </source>
</evidence>
<dbReference type="EC" id="1.1.1.411" evidence="7"/>
<dbReference type="InterPro" id="IPR008927">
    <property type="entry name" value="6-PGluconate_DH-like_C_sf"/>
</dbReference>
<feature type="domain" description="6-phosphogluconate dehydrogenase NADP-binding" evidence="10">
    <location>
        <begin position="10"/>
        <end position="166"/>
    </location>
</feature>
<evidence type="ECO:0000259" key="10">
    <source>
        <dbReference type="Pfam" id="PF03446"/>
    </source>
</evidence>
<keyword evidence="2" id="KW-0560">Oxidoreductase</keyword>
<proteinExistence type="inferred from homology"/>
<protein>
    <recommendedName>
        <fullName evidence="8">L-threonate dehydrogenase</fullName>
        <ecNumber evidence="7">1.1.1.411</ecNumber>
    </recommendedName>
</protein>
<keyword evidence="3" id="KW-0520">NAD</keyword>
<dbReference type="EMBL" id="MN079135">
    <property type="protein sequence ID" value="QEA06292.1"/>
    <property type="molecule type" value="Genomic_DNA"/>
</dbReference>
<evidence type="ECO:0000256" key="5">
    <source>
        <dbReference type="ARBA" id="ARBA00037062"/>
    </source>
</evidence>
<dbReference type="PIRSF" id="PIRSF000103">
    <property type="entry name" value="HIBADH"/>
    <property type="match status" value="1"/>
</dbReference>
<accession>A0A5B8RFH4</accession>
<dbReference type="SUPFAM" id="SSF51735">
    <property type="entry name" value="NAD(P)-binding Rossmann-fold domains"/>
    <property type="match status" value="1"/>
</dbReference>
<evidence type="ECO:0000313" key="12">
    <source>
        <dbReference type="EMBL" id="QEA06292.1"/>
    </source>
</evidence>
<dbReference type="Gene3D" id="1.10.1040.10">
    <property type="entry name" value="N-(1-d-carboxylethyl)-l-norvaline Dehydrogenase, domain 2"/>
    <property type="match status" value="1"/>
</dbReference>
<dbReference type="InterPro" id="IPR050006">
    <property type="entry name" value="LtnD"/>
</dbReference>
<feature type="domain" description="3-hydroxyisobutyrate dehydrogenase-like NAD-binding" evidence="11">
    <location>
        <begin position="172"/>
        <end position="291"/>
    </location>
</feature>
<name>A0A5B8RFH4_9ZZZZ</name>
<evidence type="ECO:0000256" key="7">
    <source>
        <dbReference type="ARBA" id="ARBA00038870"/>
    </source>
</evidence>
<evidence type="ECO:0000256" key="1">
    <source>
        <dbReference type="ARBA" id="ARBA00022857"/>
    </source>
</evidence>